<keyword evidence="1" id="KW-0812">Transmembrane</keyword>
<name>A0AAW1QW45_9CHLO</name>
<accession>A0AAW1QW45</accession>
<keyword evidence="3" id="KW-1185">Reference proteome</keyword>
<sequence>MVCGDFDLSWQQLCLARSHPFVGAFRPCSSFGEVMQSQEVTGIQLSSRRDKACCSFISKRTSSSPLHRSLEFISIQPPANSVKTLKFNMGRRTSAFTAFWIQATAAYLSLNLDVSNELAVVIIRLLTAVIVLPLAGVELYYACALGDNAEAKAEEMAAKDQDCDRDDA</sequence>
<dbReference type="EMBL" id="JALJOS010000023">
    <property type="protein sequence ID" value="KAK9825783.1"/>
    <property type="molecule type" value="Genomic_DNA"/>
</dbReference>
<reference evidence="2 3" key="1">
    <citation type="journal article" date="2024" name="Nat. Commun.">
        <title>Phylogenomics reveals the evolutionary origins of lichenization in chlorophyte algae.</title>
        <authorList>
            <person name="Puginier C."/>
            <person name="Libourel C."/>
            <person name="Otte J."/>
            <person name="Skaloud P."/>
            <person name="Haon M."/>
            <person name="Grisel S."/>
            <person name="Petersen M."/>
            <person name="Berrin J.G."/>
            <person name="Delaux P.M."/>
            <person name="Dal Grande F."/>
            <person name="Keller J."/>
        </authorList>
    </citation>
    <scope>NUCLEOTIDE SEQUENCE [LARGE SCALE GENOMIC DNA]</scope>
    <source>
        <strain evidence="2 3">SAG 2145</strain>
    </source>
</reference>
<dbReference type="Proteomes" id="UP001438707">
    <property type="component" value="Unassembled WGS sequence"/>
</dbReference>
<comment type="caution">
    <text evidence="2">The sequence shown here is derived from an EMBL/GenBank/DDBJ whole genome shotgun (WGS) entry which is preliminary data.</text>
</comment>
<feature type="transmembrane region" description="Helical" evidence="1">
    <location>
        <begin position="93"/>
        <end position="112"/>
    </location>
</feature>
<gene>
    <name evidence="2" type="ORF">WJX74_007315</name>
</gene>
<feature type="transmembrane region" description="Helical" evidence="1">
    <location>
        <begin position="118"/>
        <end position="142"/>
    </location>
</feature>
<dbReference type="AlphaFoldDB" id="A0AAW1QW45"/>
<keyword evidence="1" id="KW-0472">Membrane</keyword>
<evidence type="ECO:0000313" key="3">
    <source>
        <dbReference type="Proteomes" id="UP001438707"/>
    </source>
</evidence>
<keyword evidence="1" id="KW-1133">Transmembrane helix</keyword>
<evidence type="ECO:0000256" key="1">
    <source>
        <dbReference type="SAM" id="Phobius"/>
    </source>
</evidence>
<protein>
    <submittedName>
        <fullName evidence="2">Uncharacterized protein</fullName>
    </submittedName>
</protein>
<proteinExistence type="predicted"/>
<organism evidence="2 3">
    <name type="scientific">Apatococcus lobatus</name>
    <dbReference type="NCBI Taxonomy" id="904363"/>
    <lineage>
        <taxon>Eukaryota</taxon>
        <taxon>Viridiplantae</taxon>
        <taxon>Chlorophyta</taxon>
        <taxon>core chlorophytes</taxon>
        <taxon>Trebouxiophyceae</taxon>
        <taxon>Chlorellales</taxon>
        <taxon>Chlorellaceae</taxon>
        <taxon>Apatococcus</taxon>
    </lineage>
</organism>
<evidence type="ECO:0000313" key="2">
    <source>
        <dbReference type="EMBL" id="KAK9825783.1"/>
    </source>
</evidence>